<protein>
    <submittedName>
        <fullName evidence="2">Membrane protein</fullName>
    </submittedName>
</protein>
<organism evidence="2 3">
    <name type="scientific">Agromyces ramosus</name>
    <dbReference type="NCBI Taxonomy" id="33879"/>
    <lineage>
        <taxon>Bacteria</taxon>
        <taxon>Bacillati</taxon>
        <taxon>Actinomycetota</taxon>
        <taxon>Actinomycetes</taxon>
        <taxon>Micrococcales</taxon>
        <taxon>Microbacteriaceae</taxon>
        <taxon>Agromyces</taxon>
    </lineage>
</organism>
<keyword evidence="3" id="KW-1185">Reference proteome</keyword>
<feature type="transmembrane region" description="Helical" evidence="1">
    <location>
        <begin position="49"/>
        <end position="74"/>
    </location>
</feature>
<proteinExistence type="predicted"/>
<name>A0ABU0R3X3_9MICO</name>
<evidence type="ECO:0000256" key="1">
    <source>
        <dbReference type="SAM" id="Phobius"/>
    </source>
</evidence>
<evidence type="ECO:0000313" key="2">
    <source>
        <dbReference type="EMBL" id="MDQ0892768.1"/>
    </source>
</evidence>
<dbReference type="EMBL" id="JAUSYY010000001">
    <property type="protein sequence ID" value="MDQ0892768.1"/>
    <property type="molecule type" value="Genomic_DNA"/>
</dbReference>
<keyword evidence="1" id="KW-0812">Transmembrane</keyword>
<keyword evidence="1" id="KW-1133">Transmembrane helix</keyword>
<sequence>MGYSRSPRADGIWLAVGVLAVLIAVAECVAAIVLVNRPGVAAAVGLPEWGVLCVNVTAIGVIVLLVISMLIGVIPRGAPHWDAPRSRPAG</sequence>
<comment type="caution">
    <text evidence="2">The sequence shown here is derived from an EMBL/GenBank/DDBJ whole genome shotgun (WGS) entry which is preliminary data.</text>
</comment>
<dbReference type="RefSeq" id="WP_307038748.1">
    <property type="nucleotide sequence ID" value="NZ_JAUSYY010000001.1"/>
</dbReference>
<gene>
    <name evidence="2" type="ORF">QFZ26_000323</name>
</gene>
<reference evidence="2 3" key="1">
    <citation type="submission" date="2023-07" db="EMBL/GenBank/DDBJ databases">
        <title>Comparative genomics of wheat-associated soil bacteria to identify genetic determinants of phenazine resistance.</title>
        <authorList>
            <person name="Mouncey N."/>
        </authorList>
    </citation>
    <scope>NUCLEOTIDE SEQUENCE [LARGE SCALE GENOMIC DNA]</scope>
    <source>
        <strain evidence="2 3">V3I3</strain>
    </source>
</reference>
<dbReference type="Proteomes" id="UP001239083">
    <property type="component" value="Unassembled WGS sequence"/>
</dbReference>
<feature type="transmembrane region" description="Helical" evidence="1">
    <location>
        <begin position="12"/>
        <end position="34"/>
    </location>
</feature>
<evidence type="ECO:0000313" key="3">
    <source>
        <dbReference type="Proteomes" id="UP001239083"/>
    </source>
</evidence>
<accession>A0ABU0R3X3</accession>
<keyword evidence="1" id="KW-0472">Membrane</keyword>